<evidence type="ECO:0000256" key="1">
    <source>
        <dbReference type="SAM" id="Coils"/>
    </source>
</evidence>
<organism evidence="3 4">
    <name type="scientific">Petromyzon marinus</name>
    <name type="common">Sea lamprey</name>
    <dbReference type="NCBI Taxonomy" id="7757"/>
    <lineage>
        <taxon>Eukaryota</taxon>
        <taxon>Metazoa</taxon>
        <taxon>Chordata</taxon>
        <taxon>Craniata</taxon>
        <taxon>Vertebrata</taxon>
        <taxon>Cyclostomata</taxon>
        <taxon>Hyperoartia</taxon>
        <taxon>Petromyzontiformes</taxon>
        <taxon>Petromyzontidae</taxon>
        <taxon>Petromyzon</taxon>
    </lineage>
</organism>
<dbReference type="AlphaFoldDB" id="A0AAJ7T846"/>
<feature type="region of interest" description="Disordered" evidence="2">
    <location>
        <begin position="51"/>
        <end position="122"/>
    </location>
</feature>
<reference evidence="4" key="1">
    <citation type="submission" date="2025-08" db="UniProtKB">
        <authorList>
            <consortium name="RefSeq"/>
        </authorList>
    </citation>
    <scope>IDENTIFICATION</scope>
    <source>
        <tissue evidence="4">Sperm</tissue>
    </source>
</reference>
<evidence type="ECO:0000313" key="4">
    <source>
        <dbReference type="RefSeq" id="XP_032812995.1"/>
    </source>
</evidence>
<dbReference type="KEGG" id="pmrn:116943848"/>
<proteinExistence type="predicted"/>
<feature type="compositionally biased region" description="Low complexity" evidence="2">
    <location>
        <begin position="178"/>
        <end position="202"/>
    </location>
</feature>
<keyword evidence="1" id="KW-0175">Coiled coil</keyword>
<dbReference type="RefSeq" id="XP_032812995.1">
    <property type="nucleotide sequence ID" value="XM_032957104.1"/>
</dbReference>
<evidence type="ECO:0000313" key="3">
    <source>
        <dbReference type="Proteomes" id="UP001318040"/>
    </source>
</evidence>
<feature type="coiled-coil region" evidence="1">
    <location>
        <begin position="340"/>
        <end position="374"/>
    </location>
</feature>
<accession>A0AAJ7T846</accession>
<gene>
    <name evidence="4" type="primary">LOC116943848</name>
</gene>
<sequence length="439" mass="48214">MEAAYAKLKRHIDAFEKHIASCRSSFDVALLYRMLRIFSESQRSEITGLAALRGPPARGGGGHLGGAQRGGHLGTGQRGGPSGAGHGRGHIGGSEGGRQLGGGQRGDGQGGRGHLGGPEAESSEVSTYLTWLGEYVRYLVVLKKVFDERIFIPLCENLYLNEGSVQVPVPKRQCVGSAQSASSGVSSRPSTDVSSCDSQDSSSAEHHHQGHDDDDDHHQHLLGGPQRSVPRIAKCLFRLRKQWALLLRGDELRDEYFSAESGPALLHFQGCDSFYKVLRLVPDIFCKALRAARLCREWVDAHSVTLASVHAIDPAAPGTLSSELPQLEMSEMFVSRCGRVDELKRSVDSSKARLVALNEELEARRSERDLLEERLRALLPGEDDGGRVTLQERLEVARSRVDVLGSAIRLERYRQRLLVGDWLAELESQPDRIRHADRV</sequence>
<feature type="compositionally biased region" description="Basic and acidic residues" evidence="2">
    <location>
        <begin position="203"/>
        <end position="219"/>
    </location>
</feature>
<evidence type="ECO:0000256" key="2">
    <source>
        <dbReference type="SAM" id="MobiDB-lite"/>
    </source>
</evidence>
<keyword evidence="3" id="KW-1185">Reference proteome</keyword>
<feature type="compositionally biased region" description="Gly residues" evidence="2">
    <location>
        <begin position="57"/>
        <end position="116"/>
    </location>
</feature>
<protein>
    <submittedName>
        <fullName evidence="4">Uncharacterized protein LOC116943848</fullName>
    </submittedName>
</protein>
<dbReference type="Proteomes" id="UP001318040">
    <property type="component" value="Chromosome 19"/>
</dbReference>
<feature type="region of interest" description="Disordered" evidence="2">
    <location>
        <begin position="178"/>
        <end position="225"/>
    </location>
</feature>
<name>A0AAJ7T846_PETMA</name>